<reference evidence="4" key="1">
    <citation type="submission" date="2018-05" db="EMBL/GenBank/DDBJ databases">
        <title>Complete Genome Sequence of Methylobacterium sp. 17SD2-17.</title>
        <authorList>
            <person name="Srinivasan S."/>
        </authorList>
    </citation>
    <scope>NUCLEOTIDE SEQUENCE [LARGE SCALE GENOMIC DNA]</scope>
    <source>
        <strain evidence="4">17SD2-17</strain>
    </source>
</reference>
<evidence type="ECO:0000313" key="4">
    <source>
        <dbReference type="Proteomes" id="UP000245926"/>
    </source>
</evidence>
<keyword evidence="1" id="KW-0812">Transmembrane</keyword>
<keyword evidence="1" id="KW-0472">Membrane</keyword>
<evidence type="ECO:0000313" key="3">
    <source>
        <dbReference type="EMBL" id="AWN41561.1"/>
    </source>
</evidence>
<dbReference type="AlphaFoldDB" id="A0A2U8W7H4"/>
<dbReference type="InterPro" id="IPR005530">
    <property type="entry name" value="SPW"/>
</dbReference>
<keyword evidence="1" id="KW-1133">Transmembrane helix</keyword>
<gene>
    <name evidence="3" type="ORF">DK389_14895</name>
</gene>
<feature type="domain" description="SPW repeat-containing integral membrane" evidence="2">
    <location>
        <begin position="15"/>
        <end position="107"/>
    </location>
</feature>
<feature type="transmembrane region" description="Helical" evidence="1">
    <location>
        <begin position="38"/>
        <end position="58"/>
    </location>
</feature>
<proteinExistence type="predicted"/>
<organism evidence="3 4">
    <name type="scientific">Methylobacterium durans</name>
    <dbReference type="NCBI Taxonomy" id="2202825"/>
    <lineage>
        <taxon>Bacteria</taxon>
        <taxon>Pseudomonadati</taxon>
        <taxon>Pseudomonadota</taxon>
        <taxon>Alphaproteobacteria</taxon>
        <taxon>Hyphomicrobiales</taxon>
        <taxon>Methylobacteriaceae</taxon>
        <taxon>Methylobacterium</taxon>
    </lineage>
</organism>
<feature type="transmembrane region" description="Helical" evidence="1">
    <location>
        <begin position="12"/>
        <end position="32"/>
    </location>
</feature>
<dbReference type="RefSeq" id="WP_109890693.1">
    <property type="nucleotide sequence ID" value="NZ_CP029550.1"/>
</dbReference>
<protein>
    <recommendedName>
        <fullName evidence="2">SPW repeat-containing integral membrane domain-containing protein</fullName>
    </recommendedName>
</protein>
<evidence type="ECO:0000256" key="1">
    <source>
        <dbReference type="SAM" id="Phobius"/>
    </source>
</evidence>
<sequence length="142" mass="15202">MLGQETKTYRAVCNLVSAGLGLVLLASPWMLAETSSPAALWSTVFGGALVMRLGSSAALRFRKWKARTQIAIGFWLAGVPWLFHFEGLSQLTRIHNLVGLAVAALAVAELWISRTALSRTGSVPVRGCRGSCIFRNGGEPAC</sequence>
<evidence type="ECO:0000259" key="2">
    <source>
        <dbReference type="Pfam" id="PF03779"/>
    </source>
</evidence>
<dbReference type="Proteomes" id="UP000245926">
    <property type="component" value="Chromosome"/>
</dbReference>
<keyword evidence="4" id="KW-1185">Reference proteome</keyword>
<dbReference type="Pfam" id="PF03779">
    <property type="entry name" value="SPW"/>
    <property type="match status" value="1"/>
</dbReference>
<accession>A0A2U8W7H4</accession>
<name>A0A2U8W7H4_9HYPH</name>
<dbReference type="KEGG" id="mets:DK389_14895"/>
<dbReference type="OrthoDB" id="8005672at2"/>
<dbReference type="EMBL" id="CP029550">
    <property type="protein sequence ID" value="AWN41561.1"/>
    <property type="molecule type" value="Genomic_DNA"/>
</dbReference>